<name>A0A2T9Y058_9FUNG</name>
<dbReference type="InterPro" id="IPR014001">
    <property type="entry name" value="Helicase_ATP-bd"/>
</dbReference>
<organism evidence="9 10">
    <name type="scientific">Smittium simulii</name>
    <dbReference type="NCBI Taxonomy" id="133385"/>
    <lineage>
        <taxon>Eukaryota</taxon>
        <taxon>Fungi</taxon>
        <taxon>Fungi incertae sedis</taxon>
        <taxon>Zoopagomycota</taxon>
        <taxon>Kickxellomycotina</taxon>
        <taxon>Harpellomycetes</taxon>
        <taxon>Harpellales</taxon>
        <taxon>Legeriomycetaceae</taxon>
        <taxon>Smittium</taxon>
    </lineage>
</organism>
<dbReference type="STRING" id="133385.A0A2T9Y058"/>
<keyword evidence="5" id="KW-0067">ATP-binding</keyword>
<evidence type="ECO:0000259" key="7">
    <source>
        <dbReference type="PROSITE" id="PS51192"/>
    </source>
</evidence>
<reference evidence="9 10" key="1">
    <citation type="journal article" date="2018" name="MBio">
        <title>Comparative Genomics Reveals the Core Gene Toolbox for the Fungus-Insect Symbiosis.</title>
        <authorList>
            <person name="Wang Y."/>
            <person name="Stata M."/>
            <person name="Wang W."/>
            <person name="Stajich J.E."/>
            <person name="White M.M."/>
            <person name="Moncalvo J.M."/>
        </authorList>
    </citation>
    <scope>NUCLEOTIDE SEQUENCE [LARGE SCALE GENOMIC DNA]</scope>
    <source>
        <strain evidence="9 10">SWE-8-4</strain>
    </source>
</reference>
<keyword evidence="3" id="KW-0378">Hydrolase</keyword>
<comment type="similarity">
    <text evidence="1">Belongs to the helicase family. SKI2 subfamily.</text>
</comment>
<dbReference type="FunFam" id="3.40.50.300:FF:000354">
    <property type="entry name" value="ATP-dependent RNA helicase SKI2"/>
    <property type="match status" value="1"/>
</dbReference>
<evidence type="ECO:0000256" key="2">
    <source>
        <dbReference type="ARBA" id="ARBA00022741"/>
    </source>
</evidence>
<evidence type="ECO:0008006" key="11">
    <source>
        <dbReference type="Google" id="ProtNLM"/>
    </source>
</evidence>
<dbReference type="PANTHER" id="PTHR12131">
    <property type="entry name" value="ATP-DEPENDENT RNA AND DNA HELICASE"/>
    <property type="match status" value="1"/>
</dbReference>
<dbReference type="InterPro" id="IPR016438">
    <property type="entry name" value="SKI2-like"/>
</dbReference>
<dbReference type="GO" id="GO:0070478">
    <property type="term" value="P:nuclear-transcribed mRNA catabolic process, 3'-5' exonucleolytic nonsense-mediated decay"/>
    <property type="evidence" value="ECO:0007669"/>
    <property type="project" value="TreeGrafter"/>
</dbReference>
<comment type="caution">
    <text evidence="9">The sequence shown here is derived from an EMBL/GenBank/DDBJ whole genome shotgun (WGS) entry which is preliminary data.</text>
</comment>
<dbReference type="GO" id="GO:0003724">
    <property type="term" value="F:RNA helicase activity"/>
    <property type="evidence" value="ECO:0007669"/>
    <property type="project" value="InterPro"/>
</dbReference>
<evidence type="ECO:0000256" key="3">
    <source>
        <dbReference type="ARBA" id="ARBA00022801"/>
    </source>
</evidence>
<dbReference type="PROSITE" id="PS51194">
    <property type="entry name" value="HELICASE_CTER"/>
    <property type="match status" value="1"/>
</dbReference>
<dbReference type="Pfam" id="PF21408">
    <property type="entry name" value="MTR4-like_stalk"/>
    <property type="match status" value="1"/>
</dbReference>
<dbReference type="InterPro" id="IPR027417">
    <property type="entry name" value="P-loop_NTPase"/>
</dbReference>
<dbReference type="PANTHER" id="PTHR12131:SF1">
    <property type="entry name" value="ATP-DEPENDENT RNA HELICASE SUPV3L1, MITOCHONDRIAL-RELATED"/>
    <property type="match status" value="1"/>
</dbReference>
<keyword evidence="4" id="KW-0347">Helicase</keyword>
<dbReference type="Proteomes" id="UP000245383">
    <property type="component" value="Unassembled WGS sequence"/>
</dbReference>
<dbReference type="SMART" id="SM00487">
    <property type="entry name" value="DEXDc"/>
    <property type="match status" value="1"/>
</dbReference>
<gene>
    <name evidence="9" type="ORF">BB561_006912</name>
</gene>
<keyword evidence="10" id="KW-1185">Reference proteome</keyword>
<feature type="domain" description="Helicase C-terminal" evidence="8">
    <location>
        <begin position="656"/>
        <end position="856"/>
    </location>
</feature>
<dbReference type="Gene3D" id="3.40.50.300">
    <property type="entry name" value="P-loop containing nucleotide triphosphate hydrolases"/>
    <property type="match status" value="2"/>
</dbReference>
<dbReference type="InterPro" id="IPR012961">
    <property type="entry name" value="Ski2/MTR4_C"/>
</dbReference>
<evidence type="ECO:0000256" key="1">
    <source>
        <dbReference type="ARBA" id="ARBA00010140"/>
    </source>
</evidence>
<feature type="compositionally biased region" description="Low complexity" evidence="6">
    <location>
        <begin position="608"/>
        <end position="618"/>
    </location>
</feature>
<dbReference type="GO" id="GO:0016787">
    <property type="term" value="F:hydrolase activity"/>
    <property type="evidence" value="ECO:0007669"/>
    <property type="project" value="UniProtKB-KW"/>
</dbReference>
<dbReference type="GO" id="GO:0005524">
    <property type="term" value="F:ATP binding"/>
    <property type="evidence" value="ECO:0007669"/>
    <property type="project" value="UniProtKB-KW"/>
</dbReference>
<evidence type="ECO:0000256" key="5">
    <source>
        <dbReference type="ARBA" id="ARBA00022840"/>
    </source>
</evidence>
<dbReference type="Pfam" id="PF00271">
    <property type="entry name" value="Helicase_C"/>
    <property type="match status" value="1"/>
</dbReference>
<dbReference type="PIRSF" id="PIRSF005198">
    <property type="entry name" value="Antiviral_helicase_SKI2"/>
    <property type="match status" value="1"/>
</dbReference>
<dbReference type="SMART" id="SM00490">
    <property type="entry name" value="HELICc"/>
    <property type="match status" value="1"/>
</dbReference>
<feature type="domain" description="Helicase ATP-binding" evidence="7">
    <location>
        <begin position="383"/>
        <end position="541"/>
    </location>
</feature>
<dbReference type="PROSITE" id="PS51192">
    <property type="entry name" value="HELICASE_ATP_BIND_1"/>
    <property type="match status" value="1"/>
</dbReference>
<dbReference type="InterPro" id="IPR050699">
    <property type="entry name" value="RNA-DNA_Helicase"/>
</dbReference>
<evidence type="ECO:0000256" key="6">
    <source>
        <dbReference type="SAM" id="MobiDB-lite"/>
    </source>
</evidence>
<dbReference type="OrthoDB" id="64767at2759"/>
<proteinExistence type="inferred from homology"/>
<dbReference type="GO" id="GO:0003723">
    <property type="term" value="F:RNA binding"/>
    <property type="evidence" value="ECO:0007669"/>
    <property type="project" value="InterPro"/>
</dbReference>
<dbReference type="EMBL" id="MBFR01000810">
    <property type="protein sequence ID" value="PVU85697.1"/>
    <property type="molecule type" value="Genomic_DNA"/>
</dbReference>
<dbReference type="Gene3D" id="1.10.3380.30">
    <property type="match status" value="1"/>
</dbReference>
<feature type="region of interest" description="Disordered" evidence="6">
    <location>
        <begin position="280"/>
        <end position="310"/>
    </location>
</feature>
<evidence type="ECO:0000313" key="9">
    <source>
        <dbReference type="EMBL" id="PVU85697.1"/>
    </source>
</evidence>
<dbReference type="Pfam" id="PF08148">
    <property type="entry name" value="DSHCT"/>
    <property type="match status" value="1"/>
</dbReference>
<protein>
    <recommendedName>
        <fullName evidence="11">Antiviral helicase SKI2</fullName>
    </recommendedName>
</protein>
<feature type="region of interest" description="Disordered" evidence="6">
    <location>
        <begin position="602"/>
        <end position="626"/>
    </location>
</feature>
<dbReference type="SMART" id="SM01142">
    <property type="entry name" value="DSHCT"/>
    <property type="match status" value="1"/>
</dbReference>
<dbReference type="CDD" id="cd18795">
    <property type="entry name" value="SF2_C_Ski2"/>
    <property type="match status" value="1"/>
</dbReference>
<evidence type="ECO:0000259" key="8">
    <source>
        <dbReference type="PROSITE" id="PS51194"/>
    </source>
</evidence>
<dbReference type="InterPro" id="IPR011545">
    <property type="entry name" value="DEAD/DEAH_box_helicase_dom"/>
</dbReference>
<dbReference type="InterPro" id="IPR048392">
    <property type="entry name" value="MTR4-like_stalk"/>
</dbReference>
<dbReference type="InterPro" id="IPR001650">
    <property type="entry name" value="Helicase_C-like"/>
</dbReference>
<dbReference type="SUPFAM" id="SSF52540">
    <property type="entry name" value="P-loop containing nucleoside triphosphate hydrolases"/>
    <property type="match status" value="1"/>
</dbReference>
<keyword evidence="2" id="KW-0547">Nucleotide-binding</keyword>
<dbReference type="Pfam" id="PF00270">
    <property type="entry name" value="DEAD"/>
    <property type="match status" value="1"/>
</dbReference>
<evidence type="ECO:0000256" key="4">
    <source>
        <dbReference type="ARBA" id="ARBA00022806"/>
    </source>
</evidence>
<accession>A0A2T9Y058</accession>
<evidence type="ECO:0000313" key="10">
    <source>
        <dbReference type="Proteomes" id="UP000245383"/>
    </source>
</evidence>
<sequence length="1386" mass="158128">MSSLEKIVPKIDALKERVGNIQLISVKTGSNNEFDLLADNLSLLKTTDDIPKSESSTKASAQSVQSKPVNLMTLESETPAYLFFKNNPIDFSDFKCLPNIGKNWNKAAQKETPCEASVDELLEDGFEQKPWVDIKWKRNIENHLIESSFEDNEVDNKLSEKSKKVLSFNPIADSNQKIENLTLLSDISDNQTNIDTNQSLSISEKALIYGNDTTIDAQIDWKHLWSNTHDESTYFATAPGLDYGLDKSLSTSTNNYFSKVDNPFTSESLVNKYEEIEKRYGDEHINTDKTPDPVDRDSSNKLESTDEKNNTVKLTGDVNFEHRSIDQVLQNIQKMQLFGTDINKIKWAIQVDCTRGTDHITLDKENYPIKFDFELDPFQKEAVWCLENNESVFVAAHTSAGKTVVAEYAIALSKQHMTKTIYTSPIKALSNQKYRDFCKKFGTEEIGIITGDIQIRPEARCLVMTTEVLRSMLYRGSDVLNDVEYVVFDEVHYINDMSRGVVWEEVLIMLPSHITLVLLSATVPNTLEFSEWIGRTRRTKIHVISTPKRPVPLEHYLYLPDRKFNDRNATEMANNGFYKIVDADGKFDPIVYKKFMGDINKKSDNDDSSNSRNDSNSRGRVARSYGSKTNSSFKINYSNSKSVNSQNNSGTYIWSQLINKLRSLDLLPCVFFVFSRKKCEEYSNGLPNVNFLTASERSQVHLFIKSSLSRLSEHDMKLPQISAMTDLLLRGIGSHHSGLLPILKEIVELLFSNNYIKVLFATETFAMGVNSPTRTVVFTMLKKSDGVEFRHLNSGEYTQMSGRAGRRGIDTSGVVIIASEPNQLKDSASLNKMILGAPNKLQSQFKLSYTMILNLLISKQLGVEDMIRKSFSEDSNVKRHPLKLKALNETQEEINSLPELSCIVCKPDIKSLYDLCTQLNSINYNIFSLFVKKNDQTKFNNESLFSGNFKKNIFTKGRILVVNFNGLNYFPAFYVQTQYENSVINKMKTRSLTYSLNDMLIDKPSEYWITIQIVVNKDEKKLIEDYINTLIISQADTSFSYLTKDCIPPIPLLTGWNTFYQKRCFFLFDTPNLELLSIDVPISSIVEVTDYVFRESLNNMEKHIQSFTKLHNNVKELTREKSMYDFKKNIKTFDAASHFKEIHNSEALESKMEIIKYSLSEVNLELVLEYKKMLEVLLHKGYIDSKNNVTLKGRVASQFNTCEPLVLTEMILNNSLSKYNEYEIAAILSAFVCQVKQNRNVLSFDSSFFESLGIFKNGKHEEEFDEFAAVMKVKNVITELASDIIQLEKKFEIKSNLENAMEENYNFALSKLVYKWAQGTNFYLLSEHAGEAQEGIITRTILRLSENLLEVAAAAKIVGNLELCEKVKNAITLIKRDIVFVTSLYY</sequence>
<dbReference type="GO" id="GO:0055087">
    <property type="term" value="C:Ski complex"/>
    <property type="evidence" value="ECO:0007669"/>
    <property type="project" value="TreeGrafter"/>
</dbReference>